<feature type="chain" id="PRO_5013336510" evidence="1">
    <location>
        <begin position="26"/>
        <end position="269"/>
    </location>
</feature>
<protein>
    <submittedName>
        <fullName evidence="2">YD repeat-containing protein</fullName>
    </submittedName>
</protein>
<accession>A0A1M5K5C2</accession>
<sequence>MMKSIQRLLKLFPCLLFIVFVTCSKDDPAVQQPSNPSLKTCVLKSGTSNGTSITFDRDDKHWPITIRYSNGNKPAITCSIQYDADHRVVKLIQGNAYVEYSYQSGKPVTSTVFTRKSPDASFEQYWQYYYHYDDQGRLDSTTDHIGQYERFEYDAAGNVIKRYTKQRGQPEKLTRQYLTFDDKKNPRVEANFDQVGVLLDWIEGNFITMLQLPTLSQHNSTKDVYVSSDRVILRTCSFQYNPEGYPISARIQTDAKSDVTTEVIAYDCW</sequence>
<dbReference type="Pfam" id="PF05593">
    <property type="entry name" value="RHS_repeat"/>
    <property type="match status" value="1"/>
</dbReference>
<evidence type="ECO:0000313" key="2">
    <source>
        <dbReference type="EMBL" id="SHG47669.1"/>
    </source>
</evidence>
<name>A0A1M5K5C2_9BACT</name>
<proteinExistence type="predicted"/>
<dbReference type="NCBIfam" id="TIGR01643">
    <property type="entry name" value="YD_repeat_2x"/>
    <property type="match status" value="1"/>
</dbReference>
<evidence type="ECO:0000256" key="1">
    <source>
        <dbReference type="SAM" id="SignalP"/>
    </source>
</evidence>
<dbReference type="Proteomes" id="UP000184212">
    <property type="component" value="Unassembled WGS sequence"/>
</dbReference>
<dbReference type="OrthoDB" id="932536at2"/>
<reference evidence="2 3" key="1">
    <citation type="submission" date="2016-11" db="EMBL/GenBank/DDBJ databases">
        <authorList>
            <person name="Jaros S."/>
            <person name="Januszkiewicz K."/>
            <person name="Wedrychowicz H."/>
        </authorList>
    </citation>
    <scope>NUCLEOTIDE SEQUENCE [LARGE SCALE GENOMIC DNA]</scope>
    <source>
        <strain evidence="2 3">DSM 24574</strain>
    </source>
</reference>
<dbReference type="InterPro" id="IPR006530">
    <property type="entry name" value="YD"/>
</dbReference>
<keyword evidence="3" id="KW-1185">Reference proteome</keyword>
<dbReference type="AlphaFoldDB" id="A0A1M5K5C2"/>
<organism evidence="2 3">
    <name type="scientific">Chryseolinea serpens</name>
    <dbReference type="NCBI Taxonomy" id="947013"/>
    <lineage>
        <taxon>Bacteria</taxon>
        <taxon>Pseudomonadati</taxon>
        <taxon>Bacteroidota</taxon>
        <taxon>Cytophagia</taxon>
        <taxon>Cytophagales</taxon>
        <taxon>Fulvivirgaceae</taxon>
        <taxon>Chryseolinea</taxon>
    </lineage>
</organism>
<keyword evidence="1" id="KW-0732">Signal</keyword>
<dbReference type="Gene3D" id="2.180.10.10">
    <property type="entry name" value="RHS repeat-associated core"/>
    <property type="match status" value="1"/>
</dbReference>
<gene>
    <name evidence="2" type="ORF">SAMN04488109_0442</name>
</gene>
<dbReference type="InterPro" id="IPR031325">
    <property type="entry name" value="RHS_repeat"/>
</dbReference>
<feature type="signal peptide" evidence="1">
    <location>
        <begin position="1"/>
        <end position="25"/>
    </location>
</feature>
<dbReference type="EMBL" id="FQWQ01000001">
    <property type="protein sequence ID" value="SHG47669.1"/>
    <property type="molecule type" value="Genomic_DNA"/>
</dbReference>
<evidence type="ECO:0000313" key="3">
    <source>
        <dbReference type="Proteomes" id="UP000184212"/>
    </source>
</evidence>